<keyword evidence="10" id="KW-1185">Reference proteome</keyword>
<feature type="transmembrane region" description="Helical" evidence="8">
    <location>
        <begin position="229"/>
        <end position="250"/>
    </location>
</feature>
<evidence type="ECO:0000256" key="8">
    <source>
        <dbReference type="SAM" id="Phobius"/>
    </source>
</evidence>
<evidence type="ECO:0000256" key="1">
    <source>
        <dbReference type="ARBA" id="ARBA00004651"/>
    </source>
</evidence>
<evidence type="ECO:0000256" key="3">
    <source>
        <dbReference type="ARBA" id="ARBA00022448"/>
    </source>
</evidence>
<feature type="transmembrane region" description="Helical" evidence="8">
    <location>
        <begin position="131"/>
        <end position="150"/>
    </location>
</feature>
<evidence type="ECO:0000256" key="4">
    <source>
        <dbReference type="ARBA" id="ARBA00022475"/>
    </source>
</evidence>
<dbReference type="OrthoDB" id="10555764at2759"/>
<dbReference type="Pfam" id="PF01554">
    <property type="entry name" value="MatE"/>
    <property type="match status" value="2"/>
</dbReference>
<dbReference type="VEuPathDB" id="TrichDB:TRFO_38729"/>
<evidence type="ECO:0000256" key="5">
    <source>
        <dbReference type="ARBA" id="ARBA00022692"/>
    </source>
</evidence>
<organism evidence="9 10">
    <name type="scientific">Tritrichomonas foetus</name>
    <dbReference type="NCBI Taxonomy" id="1144522"/>
    <lineage>
        <taxon>Eukaryota</taxon>
        <taxon>Metamonada</taxon>
        <taxon>Parabasalia</taxon>
        <taxon>Tritrichomonadida</taxon>
        <taxon>Tritrichomonadidae</taxon>
        <taxon>Tritrichomonas</taxon>
    </lineage>
</organism>
<evidence type="ECO:0000256" key="7">
    <source>
        <dbReference type="ARBA" id="ARBA00023136"/>
    </source>
</evidence>
<dbReference type="GO" id="GO:0042910">
    <property type="term" value="F:xenobiotic transmembrane transporter activity"/>
    <property type="evidence" value="ECO:0007669"/>
    <property type="project" value="InterPro"/>
</dbReference>
<feature type="transmembrane region" description="Helical" evidence="8">
    <location>
        <begin position="458"/>
        <end position="480"/>
    </location>
</feature>
<comment type="subcellular location">
    <subcellularLocation>
        <location evidence="1">Cell membrane</location>
        <topology evidence="1">Multi-pass membrane protein</topology>
    </subcellularLocation>
</comment>
<keyword evidence="6 8" id="KW-1133">Transmembrane helix</keyword>
<gene>
    <name evidence="9" type="ORF">TRFO_38729</name>
</gene>
<protein>
    <recommendedName>
        <fullName evidence="11">MatE family protein</fullName>
    </recommendedName>
</protein>
<dbReference type="GeneID" id="94846928"/>
<dbReference type="GO" id="GO:0015297">
    <property type="term" value="F:antiporter activity"/>
    <property type="evidence" value="ECO:0007669"/>
    <property type="project" value="InterPro"/>
</dbReference>
<name>A0A1J4JBQ5_9EUKA</name>
<feature type="transmembrane region" description="Helical" evidence="8">
    <location>
        <begin position="170"/>
        <end position="191"/>
    </location>
</feature>
<keyword evidence="7 8" id="KW-0472">Membrane</keyword>
<dbReference type="PANTHER" id="PTHR43549:SF2">
    <property type="entry name" value="MULTIDRUG RESISTANCE PROTEIN NORM-RELATED"/>
    <property type="match status" value="1"/>
</dbReference>
<proteinExistence type="inferred from homology"/>
<evidence type="ECO:0000313" key="10">
    <source>
        <dbReference type="Proteomes" id="UP000179807"/>
    </source>
</evidence>
<accession>A0A1J4JBQ5</accession>
<dbReference type="RefSeq" id="XP_068348220.1">
    <property type="nucleotide sequence ID" value="XM_068512224.1"/>
</dbReference>
<feature type="transmembrane region" description="Helical" evidence="8">
    <location>
        <begin position="203"/>
        <end position="223"/>
    </location>
</feature>
<dbReference type="EMBL" id="MLAK01001266">
    <property type="protein sequence ID" value="OHS95083.1"/>
    <property type="molecule type" value="Genomic_DNA"/>
</dbReference>
<dbReference type="PANTHER" id="PTHR43549">
    <property type="entry name" value="MULTIDRUG RESISTANCE PROTEIN YPNP-RELATED"/>
    <property type="match status" value="1"/>
</dbReference>
<feature type="transmembrane region" description="Helical" evidence="8">
    <location>
        <begin position="425"/>
        <end position="446"/>
    </location>
</feature>
<dbReference type="InterPro" id="IPR002528">
    <property type="entry name" value="MATE_fam"/>
</dbReference>
<feature type="transmembrane region" description="Helical" evidence="8">
    <location>
        <begin position="271"/>
        <end position="290"/>
    </location>
</feature>
<keyword evidence="5 8" id="KW-0812">Transmembrane</keyword>
<evidence type="ECO:0000256" key="6">
    <source>
        <dbReference type="ARBA" id="ARBA00022989"/>
    </source>
</evidence>
<dbReference type="Proteomes" id="UP000179807">
    <property type="component" value="Unassembled WGS sequence"/>
</dbReference>
<dbReference type="AlphaFoldDB" id="A0A1J4JBQ5"/>
<evidence type="ECO:0000256" key="2">
    <source>
        <dbReference type="ARBA" id="ARBA00010199"/>
    </source>
</evidence>
<keyword evidence="4" id="KW-1003">Cell membrane</keyword>
<sequence>MTTLDTPLNPSDTENIFLNDDDSKISEITASEMEKQRFTKHSALVTLLIMSIGPLSLIVQAVGEILDMYMITQRFKNDPDSHAVEMLGFSGGVGQVYGYIGMYFGQALTTKISALIGSGNRKSASKIVTDVIYLSVLSALIFSCAFVFVIRPFLSFLGTPDYLLSDTFKFIIPGLVMSPLTNLCTVGQYFLQSIGNSIFSGGVKLACYILQLGLFSPLFLFAFKVNTTFMKLGSICASMVVGLGLIYLIFKGKFSLKPDFKNLLGNFSRETPGALLSAFPLIVAFFAFFLPPTLILQSLTSNDKVHSKEIGGVFAVFTNLNTFNQAIPGAFVQGFLSAGTHAWGANDPVRCVKLFLWTLAFIFPLLFIVSVTVIPGKTVIAKAFLDDAKEIEIAEKLLPIPFYTSPLNGITVLLSMTMIVVGKPLLAFIPQLLQVLILTIGCKILSSAYKSDPTKIMYIYNINDITVFVISLALLVIPVLQVRKKIKSNDITPYEDANDLNSPIFIDSK</sequence>
<comment type="similarity">
    <text evidence="2">Belongs to the multi antimicrobial extrusion (MATE) (TC 2.A.66.1) family.</text>
</comment>
<feature type="transmembrane region" description="Helical" evidence="8">
    <location>
        <begin position="43"/>
        <end position="66"/>
    </location>
</feature>
<feature type="transmembrane region" description="Helical" evidence="8">
    <location>
        <begin position="354"/>
        <end position="376"/>
    </location>
</feature>
<keyword evidence="3" id="KW-0813">Transport</keyword>
<evidence type="ECO:0000313" key="9">
    <source>
        <dbReference type="EMBL" id="OHS95083.1"/>
    </source>
</evidence>
<comment type="caution">
    <text evidence="9">The sequence shown here is derived from an EMBL/GenBank/DDBJ whole genome shotgun (WGS) entry which is preliminary data.</text>
</comment>
<evidence type="ECO:0008006" key="11">
    <source>
        <dbReference type="Google" id="ProtNLM"/>
    </source>
</evidence>
<feature type="transmembrane region" description="Helical" evidence="8">
    <location>
        <begin position="397"/>
        <end position="419"/>
    </location>
</feature>
<dbReference type="GO" id="GO:0005886">
    <property type="term" value="C:plasma membrane"/>
    <property type="evidence" value="ECO:0007669"/>
    <property type="project" value="UniProtKB-SubCell"/>
</dbReference>
<dbReference type="InterPro" id="IPR052031">
    <property type="entry name" value="Membrane_Transporter-Flippase"/>
</dbReference>
<reference evidence="9" key="1">
    <citation type="submission" date="2016-10" db="EMBL/GenBank/DDBJ databases">
        <authorList>
            <person name="Benchimol M."/>
            <person name="Almeida L.G."/>
            <person name="Vasconcelos A.T."/>
            <person name="Perreira-Neves A."/>
            <person name="Rosa I.A."/>
            <person name="Tasca T."/>
            <person name="Bogo M.R."/>
            <person name="de Souza W."/>
        </authorList>
    </citation>
    <scope>NUCLEOTIDE SEQUENCE [LARGE SCALE GENOMIC DNA]</scope>
    <source>
        <strain evidence="9">K</strain>
    </source>
</reference>
<dbReference type="CDD" id="cd12082">
    <property type="entry name" value="MATE_like"/>
    <property type="match status" value="1"/>
</dbReference>